<evidence type="ECO:0000256" key="6">
    <source>
        <dbReference type="ARBA" id="ARBA00022777"/>
    </source>
</evidence>
<evidence type="ECO:0000256" key="1">
    <source>
        <dbReference type="ARBA" id="ARBA00000085"/>
    </source>
</evidence>
<dbReference type="AlphaFoldDB" id="A0A4Z0WDL1"/>
<dbReference type="RefSeq" id="WP_135483011.1">
    <property type="nucleotide sequence ID" value="NZ_SRMF01000003.1"/>
</dbReference>
<dbReference type="SMART" id="SM00387">
    <property type="entry name" value="HATPase_c"/>
    <property type="match status" value="1"/>
</dbReference>
<sequence length="424" mass="47191">MTQQVPEKPLPLSRWLSRRRQQLSARLYVLHERSRRVTEQLELDGMDVDPATAIGTSELLKRLLSAERQMRQMLVDHPAAVLVVDQQGHVQLSNNAVRDLLETMGLSQADLYIGQSVENLFPGILSAAQIELPADRQRCDAGHLVMVVRRTPVVWGKGPATLILLHDVTPEVDARRRLEQAVARLQDVNRLKSEFITMASHEFRTPLTSVLSSLELLEEYLKRSGMSLPLDVIGRMQRHLSRSKDAVQHLDRMVEDMLILEKTHAGRVQFRPESVCMVTLVRDVFGTLESICEQQAVQLTLQGPDTMTVQADSRLLRHVITNLLTNAVNFSPPGGQVTLTLTQTDEQLCIEVEDQGAGIPAPDQTRIFEAFYRGENGKAAPGSGLGLNIVQRFVDLHGGLIDLDSEPGSGTVFRITLPLSAAYE</sequence>
<dbReference type="SMART" id="SM00388">
    <property type="entry name" value="HisKA"/>
    <property type="match status" value="1"/>
</dbReference>
<dbReference type="PANTHER" id="PTHR43711">
    <property type="entry name" value="TWO-COMPONENT HISTIDINE KINASE"/>
    <property type="match status" value="1"/>
</dbReference>
<dbReference type="GO" id="GO:0000155">
    <property type="term" value="F:phosphorelay sensor kinase activity"/>
    <property type="evidence" value="ECO:0007669"/>
    <property type="project" value="InterPro"/>
</dbReference>
<comment type="catalytic activity">
    <reaction evidence="1">
        <text>ATP + protein L-histidine = ADP + protein N-phospho-L-histidine.</text>
        <dbReference type="EC" id="2.7.13.3"/>
    </reaction>
</comment>
<dbReference type="OrthoDB" id="9810730at2"/>
<dbReference type="Proteomes" id="UP000297475">
    <property type="component" value="Unassembled WGS sequence"/>
</dbReference>
<keyword evidence="4" id="KW-0808">Transferase</keyword>
<keyword evidence="7" id="KW-0067">ATP-binding</keyword>
<accession>A0A4Z0WDL1</accession>
<dbReference type="SUPFAM" id="SSF47384">
    <property type="entry name" value="Homodimeric domain of signal transducing histidine kinase"/>
    <property type="match status" value="1"/>
</dbReference>
<name>A0A4Z0WDL1_9GAMM</name>
<dbReference type="SUPFAM" id="SSF55785">
    <property type="entry name" value="PYP-like sensor domain (PAS domain)"/>
    <property type="match status" value="1"/>
</dbReference>
<dbReference type="InterPro" id="IPR003661">
    <property type="entry name" value="HisK_dim/P_dom"/>
</dbReference>
<comment type="caution">
    <text evidence="10">The sequence shown here is derived from an EMBL/GenBank/DDBJ whole genome shotgun (WGS) entry which is preliminary data.</text>
</comment>
<evidence type="ECO:0000256" key="3">
    <source>
        <dbReference type="ARBA" id="ARBA00022553"/>
    </source>
</evidence>
<keyword evidence="6 10" id="KW-0418">Kinase</keyword>
<dbReference type="InterPro" id="IPR005467">
    <property type="entry name" value="His_kinase_dom"/>
</dbReference>
<evidence type="ECO:0000256" key="2">
    <source>
        <dbReference type="ARBA" id="ARBA00012438"/>
    </source>
</evidence>
<gene>
    <name evidence="10" type="ORF">E4656_09605</name>
</gene>
<dbReference type="EMBL" id="SRMF01000003">
    <property type="protein sequence ID" value="TGG93302.1"/>
    <property type="molecule type" value="Genomic_DNA"/>
</dbReference>
<dbReference type="CDD" id="cd00075">
    <property type="entry name" value="HATPase"/>
    <property type="match status" value="1"/>
</dbReference>
<dbReference type="Gene3D" id="1.10.287.130">
    <property type="match status" value="1"/>
</dbReference>
<dbReference type="SUPFAM" id="SSF55874">
    <property type="entry name" value="ATPase domain of HSP90 chaperone/DNA topoisomerase II/histidine kinase"/>
    <property type="match status" value="1"/>
</dbReference>
<dbReference type="CDD" id="cd00082">
    <property type="entry name" value="HisKA"/>
    <property type="match status" value="1"/>
</dbReference>
<feature type="domain" description="Histidine kinase" evidence="9">
    <location>
        <begin position="198"/>
        <end position="421"/>
    </location>
</feature>
<evidence type="ECO:0000313" key="11">
    <source>
        <dbReference type="Proteomes" id="UP000297475"/>
    </source>
</evidence>
<dbReference type="GO" id="GO:0005524">
    <property type="term" value="F:ATP binding"/>
    <property type="evidence" value="ECO:0007669"/>
    <property type="project" value="UniProtKB-KW"/>
</dbReference>
<keyword evidence="8" id="KW-0902">Two-component regulatory system</keyword>
<dbReference type="InterPro" id="IPR003594">
    <property type="entry name" value="HATPase_dom"/>
</dbReference>
<evidence type="ECO:0000256" key="7">
    <source>
        <dbReference type="ARBA" id="ARBA00022840"/>
    </source>
</evidence>
<dbReference type="InterPro" id="IPR036890">
    <property type="entry name" value="HATPase_C_sf"/>
</dbReference>
<dbReference type="PRINTS" id="PR00344">
    <property type="entry name" value="BCTRLSENSOR"/>
</dbReference>
<proteinExistence type="predicted"/>
<keyword evidence="5" id="KW-0547">Nucleotide-binding</keyword>
<dbReference type="Pfam" id="PF00512">
    <property type="entry name" value="HisKA"/>
    <property type="match status" value="1"/>
</dbReference>
<dbReference type="InterPro" id="IPR036097">
    <property type="entry name" value="HisK_dim/P_sf"/>
</dbReference>
<protein>
    <recommendedName>
        <fullName evidence="2">histidine kinase</fullName>
        <ecNumber evidence="2">2.7.13.3</ecNumber>
    </recommendedName>
</protein>
<evidence type="ECO:0000256" key="5">
    <source>
        <dbReference type="ARBA" id="ARBA00022741"/>
    </source>
</evidence>
<evidence type="ECO:0000313" key="10">
    <source>
        <dbReference type="EMBL" id="TGG93302.1"/>
    </source>
</evidence>
<dbReference type="InterPro" id="IPR004358">
    <property type="entry name" value="Sig_transdc_His_kin-like_C"/>
</dbReference>
<keyword evidence="3" id="KW-0597">Phosphoprotein</keyword>
<dbReference type="FunFam" id="3.30.565.10:FF:000037">
    <property type="entry name" value="Hybrid sensor histidine kinase/response regulator"/>
    <property type="match status" value="1"/>
</dbReference>
<dbReference type="PROSITE" id="PS50109">
    <property type="entry name" value="HIS_KIN"/>
    <property type="match status" value="1"/>
</dbReference>
<dbReference type="Gene3D" id="3.30.450.20">
    <property type="entry name" value="PAS domain"/>
    <property type="match status" value="1"/>
</dbReference>
<keyword evidence="11" id="KW-1185">Reference proteome</keyword>
<dbReference type="InterPro" id="IPR050736">
    <property type="entry name" value="Sensor_HK_Regulatory"/>
</dbReference>
<dbReference type="Pfam" id="PF02518">
    <property type="entry name" value="HATPase_c"/>
    <property type="match status" value="1"/>
</dbReference>
<dbReference type="InterPro" id="IPR035965">
    <property type="entry name" value="PAS-like_dom_sf"/>
</dbReference>
<evidence type="ECO:0000256" key="8">
    <source>
        <dbReference type="ARBA" id="ARBA00023012"/>
    </source>
</evidence>
<dbReference type="EC" id="2.7.13.3" evidence="2"/>
<evidence type="ECO:0000256" key="4">
    <source>
        <dbReference type="ARBA" id="ARBA00022679"/>
    </source>
</evidence>
<organism evidence="10 11">
    <name type="scientific">Natronospirillum operosum</name>
    <dbReference type="NCBI Taxonomy" id="2759953"/>
    <lineage>
        <taxon>Bacteria</taxon>
        <taxon>Pseudomonadati</taxon>
        <taxon>Pseudomonadota</taxon>
        <taxon>Gammaproteobacteria</taxon>
        <taxon>Oceanospirillales</taxon>
        <taxon>Natronospirillaceae</taxon>
        <taxon>Natronospirillum</taxon>
    </lineage>
</organism>
<dbReference type="Gene3D" id="3.30.565.10">
    <property type="entry name" value="Histidine kinase-like ATPase, C-terminal domain"/>
    <property type="match status" value="1"/>
</dbReference>
<reference evidence="10 11" key="1">
    <citation type="submission" date="2019-04" db="EMBL/GenBank/DDBJ databases">
        <title>Natronospirillum operosus gen. nov., sp. nov., a haloalkaliphilic satellite isolated from decaying biomass of laboratory culture of cyanobacterium Geitlerinema sp. and proposal of Natronospirillaceae fam. nov. and Saccharospirillaceae fam. nov.</title>
        <authorList>
            <person name="Kevbrin V."/>
            <person name="Boltyanskaya Y."/>
            <person name="Koziaeva V."/>
            <person name="Grouzdev D.S."/>
            <person name="Park M."/>
            <person name="Cho J."/>
        </authorList>
    </citation>
    <scope>NUCLEOTIDE SEQUENCE [LARGE SCALE GENOMIC DNA]</scope>
    <source>
        <strain evidence="10 11">G-116</strain>
    </source>
</reference>
<dbReference type="PANTHER" id="PTHR43711:SF26">
    <property type="entry name" value="SENSOR HISTIDINE KINASE RCSC"/>
    <property type="match status" value="1"/>
</dbReference>
<evidence type="ECO:0000259" key="9">
    <source>
        <dbReference type="PROSITE" id="PS50109"/>
    </source>
</evidence>